<evidence type="ECO:0000259" key="11">
    <source>
        <dbReference type="Pfam" id="PF24823"/>
    </source>
</evidence>
<keyword evidence="16" id="KW-1185">Reference proteome</keyword>
<feature type="domain" description="RDRP core" evidence="10">
    <location>
        <begin position="376"/>
        <end position="953"/>
    </location>
</feature>
<dbReference type="InterPro" id="IPR007855">
    <property type="entry name" value="RDRP"/>
</dbReference>
<evidence type="ECO:0000313" key="15">
    <source>
        <dbReference type="EMBL" id="KAF3971348.1"/>
    </source>
</evidence>
<keyword evidence="2 8" id="KW-0696">RNA-directed RNA polymerase</keyword>
<dbReference type="GO" id="GO:0003968">
    <property type="term" value="F:RNA-directed RNA polymerase activity"/>
    <property type="evidence" value="ECO:0007669"/>
    <property type="project" value="UniProtKB-KW"/>
</dbReference>
<evidence type="ECO:0000256" key="7">
    <source>
        <dbReference type="ARBA" id="ARBA00048744"/>
    </source>
</evidence>
<evidence type="ECO:0000256" key="8">
    <source>
        <dbReference type="RuleBase" id="RU363098"/>
    </source>
</evidence>
<evidence type="ECO:0000256" key="3">
    <source>
        <dbReference type="ARBA" id="ARBA00022679"/>
    </source>
</evidence>
<feature type="domain" description="RDRP C-terminal head" evidence="14">
    <location>
        <begin position="975"/>
        <end position="1113"/>
    </location>
</feature>
<dbReference type="InterPro" id="IPR012677">
    <property type="entry name" value="Nucleotide-bd_a/b_plait_sf"/>
</dbReference>
<evidence type="ECO:0000256" key="5">
    <source>
        <dbReference type="ARBA" id="ARBA00022884"/>
    </source>
</evidence>
<dbReference type="InterPro" id="IPR057596">
    <property type="entry name" value="RDRP_core"/>
</dbReference>
<dbReference type="Pfam" id="PF24823">
    <property type="entry name" value="PH_RDR2"/>
    <property type="match status" value="1"/>
</dbReference>
<dbReference type="PANTHER" id="PTHR23079">
    <property type="entry name" value="RNA-DEPENDENT RNA POLYMERASE"/>
    <property type="match status" value="1"/>
</dbReference>
<dbReference type="GO" id="GO:0003723">
    <property type="term" value="F:RNA binding"/>
    <property type="evidence" value="ECO:0007669"/>
    <property type="project" value="UniProtKB-KW"/>
</dbReference>
<dbReference type="GO" id="GO:0030422">
    <property type="term" value="P:siRNA processing"/>
    <property type="evidence" value="ECO:0007669"/>
    <property type="project" value="TreeGrafter"/>
</dbReference>
<keyword evidence="4 8" id="KW-0548">Nucleotidyltransferase</keyword>
<reference evidence="15" key="1">
    <citation type="submission" date="2020-03" db="EMBL/GenBank/DDBJ databases">
        <title>Castanea mollissima Vanexum genome sequencing.</title>
        <authorList>
            <person name="Staton M."/>
        </authorList>
    </citation>
    <scope>NUCLEOTIDE SEQUENCE</scope>
    <source>
        <tissue evidence="15">Leaf</tissue>
    </source>
</reference>
<dbReference type="InterPro" id="IPR058763">
    <property type="entry name" value="RRM_RDR1/2-like"/>
</dbReference>
<feature type="domain" description="RDR1/2-like PH-like" evidence="11">
    <location>
        <begin position="107"/>
        <end position="257"/>
    </location>
</feature>
<evidence type="ECO:0000256" key="9">
    <source>
        <dbReference type="SAM" id="MobiDB-lite"/>
    </source>
</evidence>
<dbReference type="AlphaFoldDB" id="A0A8J4RXM8"/>
<comment type="catalytic activity">
    <reaction evidence="7 8">
        <text>RNA(n) + a ribonucleoside 5'-triphosphate = RNA(n+1) + diphosphate</text>
        <dbReference type="Rhea" id="RHEA:21248"/>
        <dbReference type="Rhea" id="RHEA-COMP:14527"/>
        <dbReference type="Rhea" id="RHEA-COMP:17342"/>
        <dbReference type="ChEBI" id="CHEBI:33019"/>
        <dbReference type="ChEBI" id="CHEBI:61557"/>
        <dbReference type="ChEBI" id="CHEBI:140395"/>
        <dbReference type="EC" id="2.7.7.48"/>
    </reaction>
</comment>
<dbReference type="SUPFAM" id="SSF54928">
    <property type="entry name" value="RNA-binding domain, RBD"/>
    <property type="match status" value="1"/>
</dbReference>
<evidence type="ECO:0000256" key="2">
    <source>
        <dbReference type="ARBA" id="ARBA00022484"/>
    </source>
</evidence>
<proteinExistence type="inferred from homology"/>
<evidence type="ECO:0000259" key="12">
    <source>
        <dbReference type="Pfam" id="PF26250"/>
    </source>
</evidence>
<dbReference type="EMBL" id="JRKL02000443">
    <property type="protein sequence ID" value="KAF3971348.1"/>
    <property type="molecule type" value="Genomic_DNA"/>
</dbReference>
<dbReference type="Pfam" id="PF26252">
    <property type="entry name" value="RdRP_helical"/>
    <property type="match status" value="1"/>
</dbReference>
<comment type="caution">
    <text evidence="15">The sequence shown here is derived from an EMBL/GenBank/DDBJ whole genome shotgun (WGS) entry which is preliminary data.</text>
</comment>
<dbReference type="InterPro" id="IPR035979">
    <property type="entry name" value="RBD_domain_sf"/>
</dbReference>
<organism evidence="15 16">
    <name type="scientific">Castanea mollissima</name>
    <name type="common">Chinese chestnut</name>
    <dbReference type="NCBI Taxonomy" id="60419"/>
    <lineage>
        <taxon>Eukaryota</taxon>
        <taxon>Viridiplantae</taxon>
        <taxon>Streptophyta</taxon>
        <taxon>Embryophyta</taxon>
        <taxon>Tracheophyta</taxon>
        <taxon>Spermatophyta</taxon>
        <taxon>Magnoliopsida</taxon>
        <taxon>eudicotyledons</taxon>
        <taxon>Gunneridae</taxon>
        <taxon>Pentapetalae</taxon>
        <taxon>rosids</taxon>
        <taxon>fabids</taxon>
        <taxon>Fagales</taxon>
        <taxon>Fagaceae</taxon>
        <taxon>Castanea</taxon>
    </lineage>
</organism>
<gene>
    <name evidence="15" type="ORF">CMV_005054</name>
</gene>
<evidence type="ECO:0000256" key="6">
    <source>
        <dbReference type="ARBA" id="ARBA00023158"/>
    </source>
</evidence>
<feature type="domain" description="RDRP helical" evidence="13">
    <location>
        <begin position="281"/>
        <end position="353"/>
    </location>
</feature>
<protein>
    <recommendedName>
        <fullName evidence="8">RNA-dependent RNA polymerase</fullName>
        <ecNumber evidence="8">2.7.7.48</ecNumber>
    </recommendedName>
</protein>
<evidence type="ECO:0000259" key="14">
    <source>
        <dbReference type="Pfam" id="PF26253"/>
    </source>
</evidence>
<keyword evidence="3 8" id="KW-0808">Transferase</keyword>
<evidence type="ECO:0000259" key="10">
    <source>
        <dbReference type="Pfam" id="PF05183"/>
    </source>
</evidence>
<accession>A0A8J4RXM8</accession>
<dbReference type="OrthoDB" id="6513042at2759"/>
<feature type="region of interest" description="Disordered" evidence="9">
    <location>
        <begin position="1112"/>
        <end position="1133"/>
    </location>
</feature>
<dbReference type="Gene3D" id="3.30.70.330">
    <property type="match status" value="1"/>
</dbReference>
<dbReference type="PANTHER" id="PTHR23079:SF5">
    <property type="entry name" value="RNA-DEPENDENT RNA POLYMERASE 2"/>
    <property type="match status" value="1"/>
</dbReference>
<evidence type="ECO:0000259" key="13">
    <source>
        <dbReference type="Pfam" id="PF26252"/>
    </source>
</evidence>
<dbReference type="InterPro" id="IPR058752">
    <property type="entry name" value="RDRP_C_head"/>
</dbReference>
<dbReference type="Pfam" id="PF26253">
    <property type="entry name" value="RdRP_head"/>
    <property type="match status" value="1"/>
</dbReference>
<dbReference type="GO" id="GO:0031380">
    <property type="term" value="C:nuclear RNA-directed RNA polymerase complex"/>
    <property type="evidence" value="ECO:0007669"/>
    <property type="project" value="TreeGrafter"/>
</dbReference>
<evidence type="ECO:0000256" key="4">
    <source>
        <dbReference type="ARBA" id="ARBA00022695"/>
    </source>
</evidence>
<name>A0A8J4RXM8_9ROSI</name>
<comment type="function">
    <text evidence="8">Probably involved in the RNA silencing pathway and required for the generation of small interfering RNAs (siRNAs).</text>
</comment>
<keyword evidence="6 8" id="KW-0943">RNA-mediated gene silencing</keyword>
<dbReference type="Proteomes" id="UP000737018">
    <property type="component" value="Unassembled WGS sequence"/>
</dbReference>
<comment type="similarity">
    <text evidence="1 8">Belongs to the RdRP family.</text>
</comment>
<keyword evidence="5 8" id="KW-0694">RNA-binding</keyword>
<feature type="domain" description="RDR1/2-like RRM" evidence="12">
    <location>
        <begin position="10"/>
        <end position="87"/>
    </location>
</feature>
<evidence type="ECO:0000256" key="1">
    <source>
        <dbReference type="ARBA" id="ARBA00005762"/>
    </source>
</evidence>
<dbReference type="EC" id="2.7.7.48" evidence="8"/>
<sequence length="1181" mass="135511">MSVVAAERPTVGVSNLPQTITAHDLRHFLESQLGGDSIFALEISTEHKQWKPRSFGRIQFTTLEAKSKAMSLTLTFKSHTLRLSETTYDDIVVRPVNPKHRLDNCILHVGFVAREGCMSVLDSWEGVRVWVMPERERVEFWVWQGGECYKLEIMFHDILETFRSRFADGDGDALVLKLKYGPRIYQKISGSDITSKFSADRYNFCKEDFDFRWVRSIDFSSKKSIGHSTSFCWEIEGLTSSDFFTSFPHYREDMNDLILEDGEEFSSKSDIVPLVKYKSASNLAYEILFQLNSLVHTQKISLAAGTDLIEILSKKDVETALMVLQKLHKLNSTCYEPVSFVKTQLHVQERNRKSVPPSSYNRLKDQNVMSCHRALITPSKIYCLGPEFETSNYVVKNFATYASDFMRVTFVEEDWSKLPANAISTSVQRGIFAKPFRTGIYHRILTVLRDGIVIGDKRFQFLAFSASQLRSNSVWMFASNDKVKAEDIREWMGCFNKIRSVSKCAARMGQLFSSSMQTLEVPGQDVEIIPDIKVITDDIEYCFSDGIGKISQSFAWLVAQKCGLSKTPSAFQIRYGGFKGVVAVDRNSYRKLSLRKSMEKFESKNRMLNVTKWSDSMPCYLNREIITLLSTLGVKDEAFEAMQKEQLCLLGKMLTNREAAIKVLQILNGSDSRNILVKMLLQGYEPNQEPYLSMMLQAHYENLLSDLKSRCRIFVPKGRILIGCLDETGILNYGQVYVRITMTKAELQSGDQSFFRKVDETTCIVVGKVVVTKNPCLHPGDIRVLEAIYEVELEEKGLVDCLIFPQKGQRPHPNECSGGDLDGDQFFISWDKDLIPCQTEAPMDYTGRRPRKMDHDVTLEEIQKFFVDYMINDTLGAISTAHLVHADRESDKARSQKCLELANLHSMAVDFAKTGAPAEMPRVLKPKEFPDFMERLDKPMYTSNSVLGKLYQAFVESAVQERPNLVWLEKFAKEAYDNDLEVDGFEAFLETAERHKDQYIEKMSTLMKYYDAESEDELLTGNLRKRAAYLQRDNRRYGDLRDRILLSMKRLQRDTKEWFEDCCKMHERQQMASAWYHVTYHPTYCREGLNYLSFPWIVGDYLLNIKNVNGRKGEKIGSKRPGSNRSPTPEEARWRSVNHNCKGHYGDTFSNPSYPNFRKLQGFQGIEDSIPRNGVVRLANI</sequence>
<evidence type="ECO:0000313" key="16">
    <source>
        <dbReference type="Proteomes" id="UP000737018"/>
    </source>
</evidence>
<dbReference type="Pfam" id="PF05183">
    <property type="entry name" value="RdRP"/>
    <property type="match status" value="1"/>
</dbReference>
<dbReference type="InterPro" id="IPR058751">
    <property type="entry name" value="RDRP_helical"/>
</dbReference>
<dbReference type="Pfam" id="PF26250">
    <property type="entry name" value="RRM_RdRP1_2"/>
    <property type="match status" value="1"/>
</dbReference>
<dbReference type="InterPro" id="IPR057590">
    <property type="entry name" value="PH_RDR1/2-like"/>
</dbReference>